<dbReference type="AlphaFoldDB" id="A0A2R6XB83"/>
<reference evidence="6" key="1">
    <citation type="journal article" date="2017" name="Cell">
        <title>Insights into land plant evolution garnered from the Marchantia polymorpha genome.</title>
        <authorList>
            <person name="Bowman J.L."/>
            <person name="Kohchi T."/>
            <person name="Yamato K.T."/>
            <person name="Jenkins J."/>
            <person name="Shu S."/>
            <person name="Ishizaki K."/>
            <person name="Yamaoka S."/>
            <person name="Nishihama R."/>
            <person name="Nakamura Y."/>
            <person name="Berger F."/>
            <person name="Adam C."/>
            <person name="Aki S.S."/>
            <person name="Althoff F."/>
            <person name="Araki T."/>
            <person name="Arteaga-Vazquez M.A."/>
            <person name="Balasubrmanian S."/>
            <person name="Barry K."/>
            <person name="Bauer D."/>
            <person name="Boehm C.R."/>
            <person name="Briginshaw L."/>
            <person name="Caballero-Perez J."/>
            <person name="Catarino B."/>
            <person name="Chen F."/>
            <person name="Chiyoda S."/>
            <person name="Chovatia M."/>
            <person name="Davies K.M."/>
            <person name="Delmans M."/>
            <person name="Demura T."/>
            <person name="Dierschke T."/>
            <person name="Dolan L."/>
            <person name="Dorantes-Acosta A.E."/>
            <person name="Eklund D.M."/>
            <person name="Florent S.N."/>
            <person name="Flores-Sandoval E."/>
            <person name="Fujiyama A."/>
            <person name="Fukuzawa H."/>
            <person name="Galik B."/>
            <person name="Grimanelli D."/>
            <person name="Grimwood J."/>
            <person name="Grossniklaus U."/>
            <person name="Hamada T."/>
            <person name="Haseloff J."/>
            <person name="Hetherington A.J."/>
            <person name="Higo A."/>
            <person name="Hirakawa Y."/>
            <person name="Hundley H.N."/>
            <person name="Ikeda Y."/>
            <person name="Inoue K."/>
            <person name="Inoue S.I."/>
            <person name="Ishida S."/>
            <person name="Jia Q."/>
            <person name="Kakita M."/>
            <person name="Kanazawa T."/>
            <person name="Kawai Y."/>
            <person name="Kawashima T."/>
            <person name="Kennedy M."/>
            <person name="Kinose K."/>
            <person name="Kinoshita T."/>
            <person name="Kohara Y."/>
            <person name="Koide E."/>
            <person name="Komatsu K."/>
            <person name="Kopischke S."/>
            <person name="Kubo M."/>
            <person name="Kyozuka J."/>
            <person name="Lagercrantz U."/>
            <person name="Lin S.S."/>
            <person name="Lindquist E."/>
            <person name="Lipzen A.M."/>
            <person name="Lu C.W."/>
            <person name="De Luna E."/>
            <person name="Martienssen R.A."/>
            <person name="Minamino N."/>
            <person name="Mizutani M."/>
            <person name="Mizutani M."/>
            <person name="Mochizuki N."/>
            <person name="Monte I."/>
            <person name="Mosher R."/>
            <person name="Nagasaki H."/>
            <person name="Nakagami H."/>
            <person name="Naramoto S."/>
            <person name="Nishitani K."/>
            <person name="Ohtani M."/>
            <person name="Okamoto T."/>
            <person name="Okumura M."/>
            <person name="Phillips J."/>
            <person name="Pollak B."/>
            <person name="Reinders A."/>
            <person name="Rovekamp M."/>
            <person name="Sano R."/>
            <person name="Sawa S."/>
            <person name="Schmid M.W."/>
            <person name="Shirakawa M."/>
            <person name="Solano R."/>
            <person name="Spunde A."/>
            <person name="Suetsugu N."/>
            <person name="Sugano S."/>
            <person name="Sugiyama A."/>
            <person name="Sun R."/>
            <person name="Suzuki Y."/>
            <person name="Takenaka M."/>
            <person name="Takezawa D."/>
            <person name="Tomogane H."/>
            <person name="Tsuzuki M."/>
            <person name="Ueda T."/>
            <person name="Umeda M."/>
            <person name="Ward J.M."/>
            <person name="Watanabe Y."/>
            <person name="Yazaki K."/>
            <person name="Yokoyama R."/>
            <person name="Yoshitake Y."/>
            <person name="Yotsui I."/>
            <person name="Zachgo S."/>
            <person name="Schmutz J."/>
        </authorList>
    </citation>
    <scope>NUCLEOTIDE SEQUENCE [LARGE SCALE GENOMIC DNA]</scope>
    <source>
        <strain evidence="6">Tak-1</strain>
    </source>
</reference>
<feature type="transmembrane region" description="Helical" evidence="3">
    <location>
        <begin position="12"/>
        <end position="33"/>
    </location>
</feature>
<protein>
    <recommendedName>
        <fullName evidence="4">Amidohydrolase-related domain-containing protein</fullName>
    </recommendedName>
</protein>
<dbReference type="Proteomes" id="UP000244005">
    <property type="component" value="Unassembled WGS sequence"/>
</dbReference>
<keyword evidence="3" id="KW-0812">Transmembrane</keyword>
<evidence type="ECO:0000256" key="2">
    <source>
        <dbReference type="RuleBase" id="RU366045"/>
    </source>
</evidence>
<organism evidence="5 6">
    <name type="scientific">Marchantia polymorpha</name>
    <name type="common">Common liverwort</name>
    <name type="synonym">Marchantia aquatica</name>
    <dbReference type="NCBI Taxonomy" id="3197"/>
    <lineage>
        <taxon>Eukaryota</taxon>
        <taxon>Viridiplantae</taxon>
        <taxon>Streptophyta</taxon>
        <taxon>Embryophyta</taxon>
        <taxon>Marchantiophyta</taxon>
        <taxon>Marchantiopsida</taxon>
        <taxon>Marchantiidae</taxon>
        <taxon>Marchantiales</taxon>
        <taxon>Marchantiaceae</taxon>
        <taxon>Marchantia</taxon>
    </lineage>
</organism>
<accession>A0A2R6XB83</accession>
<dbReference type="GO" id="GO:0016787">
    <property type="term" value="F:hydrolase activity"/>
    <property type="evidence" value="ECO:0007669"/>
    <property type="project" value="InterPro"/>
</dbReference>
<dbReference type="Gene3D" id="3.20.20.140">
    <property type="entry name" value="Metal-dependent hydrolases"/>
    <property type="match status" value="1"/>
</dbReference>
<evidence type="ECO:0000259" key="4">
    <source>
        <dbReference type="Pfam" id="PF04909"/>
    </source>
</evidence>
<dbReference type="InterPro" id="IPR032465">
    <property type="entry name" value="ACMSD"/>
</dbReference>
<dbReference type="InterPro" id="IPR006680">
    <property type="entry name" value="Amidohydro-rel"/>
</dbReference>
<dbReference type="SUPFAM" id="SSF51556">
    <property type="entry name" value="Metallo-dependent hydrolases"/>
    <property type="match status" value="1"/>
</dbReference>
<feature type="domain" description="Amidohydrolase-related" evidence="4">
    <location>
        <begin position="58"/>
        <end position="367"/>
    </location>
</feature>
<keyword evidence="1 2" id="KW-0456">Lyase</keyword>
<dbReference type="InterPro" id="IPR032466">
    <property type="entry name" value="Metal_Hydrolase"/>
</dbReference>
<dbReference type="OrthoDB" id="2832284at2759"/>
<keyword evidence="6" id="KW-1185">Reference proteome</keyword>
<dbReference type="GO" id="GO:0016831">
    <property type="term" value="F:carboxy-lyase activity"/>
    <property type="evidence" value="ECO:0007669"/>
    <property type="project" value="UniProtKB-KW"/>
</dbReference>
<dbReference type="PANTHER" id="PTHR21240:SF28">
    <property type="entry name" value="ISO-OROTATE DECARBOXYLASE (EUROFUNG)"/>
    <property type="match status" value="1"/>
</dbReference>
<comment type="similarity">
    <text evidence="2">Belongs to the metallo-dependent hydrolases superfamily.</text>
</comment>
<evidence type="ECO:0000256" key="1">
    <source>
        <dbReference type="ARBA" id="ARBA00023239"/>
    </source>
</evidence>
<gene>
    <name evidence="5" type="ORF">MARPO_0025s0022</name>
</gene>
<dbReference type="Gramene" id="Mp2g26620.1">
    <property type="protein sequence ID" value="Mp2g26620.1.cds"/>
    <property type="gene ID" value="Mp2g26620"/>
</dbReference>
<dbReference type="GO" id="GO:0019748">
    <property type="term" value="P:secondary metabolic process"/>
    <property type="evidence" value="ECO:0000318"/>
    <property type="project" value="GO_Central"/>
</dbReference>
<keyword evidence="3" id="KW-1133">Transmembrane helix</keyword>
<keyword evidence="2" id="KW-0210">Decarboxylase</keyword>
<dbReference type="EMBL" id="KZ772697">
    <property type="protein sequence ID" value="PTQ43319.1"/>
    <property type="molecule type" value="Genomic_DNA"/>
</dbReference>
<keyword evidence="3" id="KW-0472">Membrane</keyword>
<dbReference type="PANTHER" id="PTHR21240">
    <property type="entry name" value="2-AMINO-3-CARBOXYLMUCONATE-6-SEMIALDEHYDE DECARBOXYLASE"/>
    <property type="match status" value="1"/>
</dbReference>
<name>A0A2R6XB83_MARPO</name>
<dbReference type="Pfam" id="PF04909">
    <property type="entry name" value="Amidohydro_2"/>
    <property type="match status" value="1"/>
</dbReference>
<evidence type="ECO:0000313" key="6">
    <source>
        <dbReference type="Proteomes" id="UP000244005"/>
    </source>
</evidence>
<dbReference type="GO" id="GO:0005737">
    <property type="term" value="C:cytoplasm"/>
    <property type="evidence" value="ECO:0000318"/>
    <property type="project" value="GO_Central"/>
</dbReference>
<proteinExistence type="inferred from homology"/>
<evidence type="ECO:0000256" key="3">
    <source>
        <dbReference type="SAM" id="Phobius"/>
    </source>
</evidence>
<evidence type="ECO:0000313" key="5">
    <source>
        <dbReference type="EMBL" id="PTQ43319.1"/>
    </source>
</evidence>
<sequence>MALGEGIGAWRHAAAHGVLLVVGLACLVIPFAASAPSEQATYGAAGPAFVLPPGTKRIDTHTHFIPEFYAEILKSKGLDSGGRAIPKWTPESHIELMDTIGVETAIISISTPGARLPGDDMEAGRKLARELNEYGHKVTVEYPGRFQFWATVTLPDVEGSVQEAIYALDTLKAAGVVLLANSEGEYLGSKKFDPLMEVLNERHAVVFVHPNSVPFAKVPDHIEDSMVPEFVMDFLLDTTRACANLIFKNVTGRYPNIRFILSHSGGFMPFAAYRMGGALSFLTKENAMKTMGLLKSFYVDTALSSSPSALPSTTQFVPHSHITFGSDFPFAPTFGIKIATSQLDQYQGLPSETKHLFNYDNANSLFDKSLSHWRTVWKAAAAAPATEENHDEL</sequence>